<keyword evidence="5" id="KW-1185">Reference proteome</keyword>
<dbReference type="PANTHER" id="PTHR48081">
    <property type="entry name" value="AB HYDROLASE SUPERFAMILY PROTEIN C4A8.06C"/>
    <property type="match status" value="1"/>
</dbReference>
<gene>
    <name evidence="4" type="ORF">E1298_18595</name>
</gene>
<dbReference type="RefSeq" id="WP_131894898.1">
    <property type="nucleotide sequence ID" value="NZ_SMKU01000089.1"/>
</dbReference>
<dbReference type="Gene3D" id="3.40.50.1820">
    <property type="entry name" value="alpha/beta hydrolase"/>
    <property type="match status" value="1"/>
</dbReference>
<dbReference type="GO" id="GO:0004252">
    <property type="term" value="F:serine-type endopeptidase activity"/>
    <property type="evidence" value="ECO:0007669"/>
    <property type="project" value="InterPro"/>
</dbReference>
<comment type="similarity">
    <text evidence="1">Belongs to the 'GDXG' lipolytic enzyme family.</text>
</comment>
<dbReference type="GO" id="GO:0006508">
    <property type="term" value="P:proteolysis"/>
    <property type="evidence" value="ECO:0007669"/>
    <property type="project" value="InterPro"/>
</dbReference>
<dbReference type="GO" id="GO:0004806">
    <property type="term" value="F:triacylglycerol lipase activity"/>
    <property type="evidence" value="ECO:0007669"/>
    <property type="project" value="TreeGrafter"/>
</dbReference>
<comment type="caution">
    <text evidence="4">The sequence shown here is derived from an EMBL/GenBank/DDBJ whole genome shotgun (WGS) entry which is preliminary data.</text>
</comment>
<organism evidence="4 5">
    <name type="scientific">Actinomadura rubrisoli</name>
    <dbReference type="NCBI Taxonomy" id="2530368"/>
    <lineage>
        <taxon>Bacteria</taxon>
        <taxon>Bacillati</taxon>
        <taxon>Actinomycetota</taxon>
        <taxon>Actinomycetes</taxon>
        <taxon>Streptosporangiales</taxon>
        <taxon>Thermomonosporaceae</taxon>
        <taxon>Actinomadura</taxon>
    </lineage>
</organism>
<dbReference type="InterPro" id="IPR002471">
    <property type="entry name" value="Pept_S9_AS"/>
</dbReference>
<evidence type="ECO:0000259" key="3">
    <source>
        <dbReference type="Pfam" id="PF07859"/>
    </source>
</evidence>
<dbReference type="InterPro" id="IPR029058">
    <property type="entry name" value="AB_hydrolase_fold"/>
</dbReference>
<dbReference type="InterPro" id="IPR050300">
    <property type="entry name" value="GDXG_lipolytic_enzyme"/>
</dbReference>
<dbReference type="PROSITE" id="PS00708">
    <property type="entry name" value="PRO_ENDOPEP_SER"/>
    <property type="match status" value="1"/>
</dbReference>
<dbReference type="InterPro" id="IPR013094">
    <property type="entry name" value="AB_hydrolase_3"/>
</dbReference>
<evidence type="ECO:0000256" key="2">
    <source>
        <dbReference type="ARBA" id="ARBA00022801"/>
    </source>
</evidence>
<evidence type="ECO:0000313" key="4">
    <source>
        <dbReference type="EMBL" id="TDD85510.1"/>
    </source>
</evidence>
<evidence type="ECO:0000313" key="5">
    <source>
        <dbReference type="Proteomes" id="UP000294513"/>
    </source>
</evidence>
<dbReference type="PANTHER" id="PTHR48081:SF30">
    <property type="entry name" value="ACETYL-HYDROLASE LIPR-RELATED"/>
    <property type="match status" value="1"/>
</dbReference>
<accession>A0A4R5BKI5</accession>
<name>A0A4R5BKI5_9ACTN</name>
<dbReference type="OrthoDB" id="128186at2"/>
<dbReference type="Proteomes" id="UP000294513">
    <property type="component" value="Unassembled WGS sequence"/>
</dbReference>
<evidence type="ECO:0000256" key="1">
    <source>
        <dbReference type="ARBA" id="ARBA00010515"/>
    </source>
</evidence>
<feature type="domain" description="Alpha/beta hydrolase fold-3" evidence="3">
    <location>
        <begin position="96"/>
        <end position="298"/>
    </location>
</feature>
<dbReference type="SUPFAM" id="SSF53474">
    <property type="entry name" value="alpha/beta-Hydrolases"/>
    <property type="match status" value="1"/>
</dbReference>
<dbReference type="Pfam" id="PF07859">
    <property type="entry name" value="Abhydrolase_3"/>
    <property type="match status" value="1"/>
</dbReference>
<dbReference type="AlphaFoldDB" id="A0A4R5BKI5"/>
<protein>
    <submittedName>
        <fullName evidence="4">Alpha/beta hydrolase</fullName>
    </submittedName>
</protein>
<proteinExistence type="inferred from homology"/>
<dbReference type="EMBL" id="SMKU01000089">
    <property type="protein sequence ID" value="TDD85510.1"/>
    <property type="molecule type" value="Genomic_DNA"/>
</dbReference>
<keyword evidence="2 4" id="KW-0378">Hydrolase</keyword>
<sequence>MTPGRPATLVIERHATASLRSRAVSAGVRRLLRPRLARLAARPLDDAALKRLAALDRLAARTRPPRGTRTQKVPFDGFGAEWVRGPGASPRLDKVILYLHGGGWVSCGLNTHRRMVAWFSAAAGVPALSVDYRMIPAVPFEREVEDCVTAYRWLLEERGVAPRDIVVMGDSAGGYLTFATALRARDEGLPMPAALAALSPMFDMDLTGKLAHANMRLDPSAPGALLERLVEGFLGHLDLADPAVSPVRADLSGLPPVLLTAGSTELLYRDSEIMARRLAEAGVPVTLQVWDRQLHVFQMFGPLLPESRSSIAALGTFVRDAYARASDAAAVDTASAS</sequence>
<reference evidence="4 5" key="1">
    <citation type="submission" date="2019-03" db="EMBL/GenBank/DDBJ databases">
        <title>Draft genome sequences of novel Actinobacteria.</title>
        <authorList>
            <person name="Sahin N."/>
            <person name="Ay H."/>
            <person name="Saygin H."/>
        </authorList>
    </citation>
    <scope>NUCLEOTIDE SEQUENCE [LARGE SCALE GENOMIC DNA]</scope>
    <source>
        <strain evidence="4 5">H3C3</strain>
    </source>
</reference>